<dbReference type="EMBL" id="JASBWT010000030">
    <property type="protein sequence ID" value="KAJ9093532.1"/>
    <property type="molecule type" value="Genomic_DNA"/>
</dbReference>
<sequence>MSRIFKKPQKGSGTVSSGNAASTAAAATDLSEAGTHGRTFCTGGSDHSGVTLSETERTREAEEALSAIMMEGPKIEGTPWYNDFVLAMRQSADKEYFEEGILMQWGWSKSPGAAEDDNEQGAYLLRL</sequence>
<accession>A0ACC2V2Q8</accession>
<name>A0ACC2V2Q8_9TREE</name>
<proteinExistence type="predicted"/>
<comment type="caution">
    <text evidence="1">The sequence shown here is derived from an EMBL/GenBank/DDBJ whole genome shotgun (WGS) entry which is preliminary data.</text>
</comment>
<keyword evidence="2" id="KW-1185">Reference proteome</keyword>
<gene>
    <name evidence="1" type="ORF">QFC21_006366</name>
</gene>
<reference evidence="1" key="1">
    <citation type="submission" date="2023-04" db="EMBL/GenBank/DDBJ databases">
        <title>Draft Genome sequencing of Naganishia species isolated from polar environments using Oxford Nanopore Technology.</title>
        <authorList>
            <person name="Leo P."/>
            <person name="Venkateswaran K."/>
        </authorList>
    </citation>
    <scope>NUCLEOTIDE SEQUENCE</scope>
    <source>
        <strain evidence="1">MNA-CCFEE 5423</strain>
    </source>
</reference>
<dbReference type="Proteomes" id="UP001227268">
    <property type="component" value="Unassembled WGS sequence"/>
</dbReference>
<evidence type="ECO:0000313" key="1">
    <source>
        <dbReference type="EMBL" id="KAJ9093532.1"/>
    </source>
</evidence>
<protein>
    <submittedName>
        <fullName evidence="1">Uncharacterized protein</fullName>
    </submittedName>
</protein>
<evidence type="ECO:0000313" key="2">
    <source>
        <dbReference type="Proteomes" id="UP001227268"/>
    </source>
</evidence>
<organism evidence="1 2">
    <name type="scientific">Naganishia friedmannii</name>
    <dbReference type="NCBI Taxonomy" id="89922"/>
    <lineage>
        <taxon>Eukaryota</taxon>
        <taxon>Fungi</taxon>
        <taxon>Dikarya</taxon>
        <taxon>Basidiomycota</taxon>
        <taxon>Agaricomycotina</taxon>
        <taxon>Tremellomycetes</taxon>
        <taxon>Filobasidiales</taxon>
        <taxon>Filobasidiaceae</taxon>
        <taxon>Naganishia</taxon>
    </lineage>
</organism>